<evidence type="ECO:0000313" key="1">
    <source>
        <dbReference type="EMBL" id="KXT46369.1"/>
    </source>
</evidence>
<dbReference type="InterPro" id="IPR046249">
    <property type="entry name" value="DUF6282"/>
</dbReference>
<gene>
    <name evidence="1" type="ORF">HMPREF2531_03169</name>
</gene>
<name>A0A139L4K0_9BACE</name>
<dbReference type="AlphaFoldDB" id="A0A139L4K0"/>
<dbReference type="InterPro" id="IPR032466">
    <property type="entry name" value="Metal_Hydrolase"/>
</dbReference>
<dbReference type="NCBIfam" id="TIGR01409">
    <property type="entry name" value="TAT_signal_seq"/>
    <property type="match status" value="1"/>
</dbReference>
<dbReference type="SUPFAM" id="SSF51556">
    <property type="entry name" value="Metallo-dependent hydrolases"/>
    <property type="match status" value="1"/>
</dbReference>
<dbReference type="Gene3D" id="3.20.20.140">
    <property type="entry name" value="Metal-dependent hydrolases"/>
    <property type="match status" value="1"/>
</dbReference>
<reference evidence="1 2" key="1">
    <citation type="submission" date="2016-02" db="EMBL/GenBank/DDBJ databases">
        <authorList>
            <person name="Wen L."/>
            <person name="He K."/>
            <person name="Yang H."/>
        </authorList>
    </citation>
    <scope>NUCLEOTIDE SEQUENCE [LARGE SCALE GENOMIC DNA]</scope>
    <source>
        <strain evidence="1 2">KLE1704</strain>
    </source>
</reference>
<evidence type="ECO:0000313" key="2">
    <source>
        <dbReference type="Proteomes" id="UP000070319"/>
    </source>
</evidence>
<dbReference type="Pfam" id="PF19799">
    <property type="entry name" value="DUF6282"/>
    <property type="match status" value="1"/>
</dbReference>
<comment type="caution">
    <text evidence="1">The sequence shown here is derived from an EMBL/GenBank/DDBJ whole genome shotgun (WGS) entry which is preliminary data.</text>
</comment>
<dbReference type="InterPro" id="IPR019546">
    <property type="entry name" value="TAT_signal_bac_arc"/>
</dbReference>
<dbReference type="EMBL" id="LTDF01000125">
    <property type="protein sequence ID" value="KXT46369.1"/>
    <property type="molecule type" value="Genomic_DNA"/>
</dbReference>
<dbReference type="RefSeq" id="WP_061436990.1">
    <property type="nucleotide sequence ID" value="NZ_KQ968722.1"/>
</dbReference>
<dbReference type="PATRIC" id="fig|329854.7.peg.3237"/>
<protein>
    <submittedName>
        <fullName evidence="1">Tat pathway signal sequence domain protein</fullName>
    </submittedName>
</protein>
<dbReference type="Proteomes" id="UP000070319">
    <property type="component" value="Unassembled WGS sequence"/>
</dbReference>
<sequence length="337" mass="37592">MKNKQDLSRRDFIRRSMIAGGTMLLSGILPSQSKASTYFTDEHPDLSVADELLRGVSDIHLHAAPDSKARLGNELEFARAARNAGYKSMLFKSNDFSCHDRAYLIRQELPDFEVFGSLCMNRVHGDKVNVFAAEKAVATTSNLCRCIWMPTQDAVYQNIRYHGKKEGVPVLDDNGRVLPEVVRVMEICAEADIIFATGHSSPEESIALAQKAHEIGVQKCVVTHANSGIWKMTHEQIKQCIDIGAWMEYSYITNLWGPGTGLPDFERMSDNEFADFVRIAPERSIITTDLGQVGMPHPVEGMRHCILALLENGLTQRQVDCLVRTNPAWLVGLSSLE</sequence>
<organism evidence="1">
    <name type="scientific">Bacteroides intestinalis</name>
    <dbReference type="NCBI Taxonomy" id="329854"/>
    <lineage>
        <taxon>Bacteria</taxon>
        <taxon>Pseudomonadati</taxon>
        <taxon>Bacteroidota</taxon>
        <taxon>Bacteroidia</taxon>
        <taxon>Bacteroidales</taxon>
        <taxon>Bacteroidaceae</taxon>
        <taxon>Bacteroides</taxon>
    </lineage>
</organism>
<proteinExistence type="predicted"/>
<accession>A0A139L4K0</accession>
<dbReference type="PROSITE" id="PS51318">
    <property type="entry name" value="TAT"/>
    <property type="match status" value="1"/>
</dbReference>
<dbReference type="InterPro" id="IPR006311">
    <property type="entry name" value="TAT_signal"/>
</dbReference>